<dbReference type="GO" id="GO:0005886">
    <property type="term" value="C:plasma membrane"/>
    <property type="evidence" value="ECO:0007669"/>
    <property type="project" value="UniProtKB-SubCell"/>
</dbReference>
<reference evidence="9 10" key="1">
    <citation type="submission" date="2019-10" db="EMBL/GenBank/DDBJ databases">
        <title>Evaluation of single-gene subtyping targets for Pseudomonas.</title>
        <authorList>
            <person name="Reichler S.J."/>
            <person name="Orsi R.H."/>
            <person name="Wiedmann M."/>
            <person name="Martin N.H."/>
            <person name="Murphy S.I."/>
        </authorList>
    </citation>
    <scope>NUCLEOTIDE SEQUENCE [LARGE SCALE GENOMIC DNA]</scope>
    <source>
        <strain evidence="9 10">FSL R10-2932</strain>
    </source>
</reference>
<dbReference type="AlphaFoldDB" id="A0A0J6I587"/>
<feature type="domain" description="Citrate transporter-like" evidence="8">
    <location>
        <begin position="12"/>
        <end position="337"/>
    </location>
</feature>
<evidence type="ECO:0000256" key="7">
    <source>
        <dbReference type="ARBA" id="ARBA00023136"/>
    </source>
</evidence>
<comment type="similarity">
    <text evidence="2">Belongs to the CitM (TC 2.A.11) transporter family.</text>
</comment>
<proteinExistence type="inferred from homology"/>
<dbReference type="InterPro" id="IPR004680">
    <property type="entry name" value="Cit_transptr-like_dom"/>
</dbReference>
<comment type="caution">
    <text evidence="9">The sequence shown here is derived from an EMBL/GenBank/DDBJ whole genome shotgun (WGS) entry which is preliminary data.</text>
</comment>
<accession>A0A0J6I587</accession>
<evidence type="ECO:0000313" key="10">
    <source>
        <dbReference type="Proteomes" id="UP000447574"/>
    </source>
</evidence>
<evidence type="ECO:0000256" key="2">
    <source>
        <dbReference type="ARBA" id="ARBA00009843"/>
    </source>
</evidence>
<evidence type="ECO:0000256" key="1">
    <source>
        <dbReference type="ARBA" id="ARBA00004651"/>
    </source>
</evidence>
<dbReference type="OrthoDB" id="9766267at2"/>
<keyword evidence="6" id="KW-1133">Transmembrane helix</keyword>
<dbReference type="Proteomes" id="UP000447574">
    <property type="component" value="Unassembled WGS sequence"/>
</dbReference>
<dbReference type="EMBL" id="WIWF01000022">
    <property type="protein sequence ID" value="MQT74273.1"/>
    <property type="molecule type" value="Genomic_DNA"/>
</dbReference>
<organism evidence="9 10">
    <name type="scientific">Pseudomonas helleri</name>
    <dbReference type="NCBI Taxonomy" id="1608996"/>
    <lineage>
        <taxon>Bacteria</taxon>
        <taxon>Pseudomonadati</taxon>
        <taxon>Pseudomonadota</taxon>
        <taxon>Gammaproteobacteria</taxon>
        <taxon>Pseudomonadales</taxon>
        <taxon>Pseudomonadaceae</taxon>
        <taxon>Pseudomonas</taxon>
    </lineage>
</organism>
<evidence type="ECO:0000256" key="5">
    <source>
        <dbReference type="ARBA" id="ARBA00022692"/>
    </source>
</evidence>
<keyword evidence="5" id="KW-0812">Transmembrane</keyword>
<dbReference type="STRING" id="1608996.TU84_20310"/>
<comment type="subcellular location">
    <subcellularLocation>
        <location evidence="1">Cell membrane</location>
        <topology evidence="1">Multi-pass membrane protein</topology>
    </subcellularLocation>
</comment>
<name>A0A0J6I587_9PSED</name>
<evidence type="ECO:0000256" key="6">
    <source>
        <dbReference type="ARBA" id="ARBA00022989"/>
    </source>
</evidence>
<keyword evidence="7" id="KW-0472">Membrane</keyword>
<dbReference type="PANTHER" id="PTHR43302">
    <property type="entry name" value="TRANSPORTER ARSB-RELATED"/>
    <property type="match status" value="1"/>
</dbReference>
<keyword evidence="4" id="KW-1003">Cell membrane</keyword>
<keyword evidence="3" id="KW-0813">Transport</keyword>
<evidence type="ECO:0000313" key="9">
    <source>
        <dbReference type="EMBL" id="MQT74273.1"/>
    </source>
</evidence>
<evidence type="ECO:0000256" key="3">
    <source>
        <dbReference type="ARBA" id="ARBA00022448"/>
    </source>
</evidence>
<sequence length="408" mass="42602">MYTTLLIFFMVYLVMGVGKLPAFNVDRTGAAVVGALAMIVAGSLSPQAAWDAIDYRTLGLLFGLMVVSGAFTVSGFYAWAAEKVATLKITPVALLAVFIAVSAGLSSLLTNDVVVLSMTPLLVSVALARGLNPVPFLLAFCFAANAGAAGTLIGSPQNMIAAQALDLSFNEFMIAAGVPALLSLPIIWCIIAWQYRGKWTLERKTDKAVVHPPVQLDKVETTKAIIVASAVIIALVADIWPRELVALAGAGILLVNRSLASKDVLKQVDGNLLLLIIGLFICNQALANTGLPQSLFDWLRHVGIDVNDPISLFVAGSLLSDVVGNNPAVMLLSPYLHPDGNAQSLGAAIALGTGFSSNLIIFGSLAGIIVVEQAAGCGIKISFGSFAKSGVPVTLVTLLMAGLWIAFL</sequence>
<dbReference type="PRINTS" id="PR00758">
    <property type="entry name" value="ARSENICPUMP"/>
</dbReference>
<protein>
    <submittedName>
        <fullName evidence="9">Transporter</fullName>
    </submittedName>
</protein>
<dbReference type="InterPro" id="IPR000802">
    <property type="entry name" value="Arsenical_pump_ArsB"/>
</dbReference>
<dbReference type="GO" id="GO:0015105">
    <property type="term" value="F:arsenite transmembrane transporter activity"/>
    <property type="evidence" value="ECO:0007669"/>
    <property type="project" value="InterPro"/>
</dbReference>
<gene>
    <name evidence="9" type="ORF">GHO37_08150</name>
</gene>
<dbReference type="PANTHER" id="PTHR43302:SF5">
    <property type="entry name" value="TRANSPORTER ARSB-RELATED"/>
    <property type="match status" value="1"/>
</dbReference>
<dbReference type="RefSeq" id="WP_048372254.1">
    <property type="nucleotide sequence ID" value="NZ_JBQQKA010000229.1"/>
</dbReference>
<evidence type="ECO:0000259" key="8">
    <source>
        <dbReference type="Pfam" id="PF03600"/>
    </source>
</evidence>
<evidence type="ECO:0000256" key="4">
    <source>
        <dbReference type="ARBA" id="ARBA00022475"/>
    </source>
</evidence>
<dbReference type="Pfam" id="PF03600">
    <property type="entry name" value="CitMHS"/>
    <property type="match status" value="1"/>
</dbReference>